<keyword evidence="1" id="KW-0472">Membrane</keyword>
<protein>
    <submittedName>
        <fullName evidence="2">Uncharacterized protein</fullName>
    </submittedName>
</protein>
<feature type="transmembrane region" description="Helical" evidence="1">
    <location>
        <begin position="23"/>
        <end position="43"/>
    </location>
</feature>
<comment type="caution">
    <text evidence="2">The sequence shown here is derived from an EMBL/GenBank/DDBJ whole genome shotgun (WGS) entry which is preliminary data.</text>
</comment>
<sequence>MGIEERSRFGLMTNAKPSAAREVFWWVMTFVMGALGIGLIYFFVTEYSIKLWFTAVIFVVGLPLAIINLRQARIARRRND</sequence>
<evidence type="ECO:0000256" key="1">
    <source>
        <dbReference type="SAM" id="Phobius"/>
    </source>
</evidence>
<gene>
    <name evidence="2" type="ORF">GCM10011399_06300</name>
</gene>
<proteinExistence type="predicted"/>
<dbReference type="Proteomes" id="UP000598775">
    <property type="component" value="Unassembled WGS sequence"/>
</dbReference>
<evidence type="ECO:0000313" key="2">
    <source>
        <dbReference type="EMBL" id="GGF15188.1"/>
    </source>
</evidence>
<reference evidence="2 3" key="1">
    <citation type="journal article" date="2014" name="Int. J. Syst. Evol. Microbiol.">
        <title>Complete genome sequence of Corynebacterium casei LMG S-19264T (=DSM 44701T), isolated from a smear-ripened cheese.</title>
        <authorList>
            <consortium name="US DOE Joint Genome Institute (JGI-PGF)"/>
            <person name="Walter F."/>
            <person name="Albersmeier A."/>
            <person name="Kalinowski J."/>
            <person name="Ruckert C."/>
        </authorList>
    </citation>
    <scope>NUCLEOTIDE SEQUENCE [LARGE SCALE GENOMIC DNA]</scope>
    <source>
        <strain evidence="2 3">CGMCC 1.12976</strain>
    </source>
</reference>
<keyword evidence="1" id="KW-0812">Transmembrane</keyword>
<name>A0A917B1R0_9MICO</name>
<keyword evidence="1" id="KW-1133">Transmembrane helix</keyword>
<feature type="transmembrane region" description="Helical" evidence="1">
    <location>
        <begin position="49"/>
        <end position="69"/>
    </location>
</feature>
<evidence type="ECO:0000313" key="3">
    <source>
        <dbReference type="Proteomes" id="UP000598775"/>
    </source>
</evidence>
<dbReference type="EMBL" id="BMGP01000001">
    <property type="protein sequence ID" value="GGF15188.1"/>
    <property type="molecule type" value="Genomic_DNA"/>
</dbReference>
<keyword evidence="3" id="KW-1185">Reference proteome</keyword>
<dbReference type="AlphaFoldDB" id="A0A917B1R0"/>
<organism evidence="2 3">
    <name type="scientific">Subtercola lobariae</name>
    <dbReference type="NCBI Taxonomy" id="1588641"/>
    <lineage>
        <taxon>Bacteria</taxon>
        <taxon>Bacillati</taxon>
        <taxon>Actinomycetota</taxon>
        <taxon>Actinomycetes</taxon>
        <taxon>Micrococcales</taxon>
        <taxon>Microbacteriaceae</taxon>
        <taxon>Subtercola</taxon>
    </lineage>
</organism>
<accession>A0A917B1R0</accession>